<dbReference type="InterPro" id="IPR028082">
    <property type="entry name" value="Peripla_BP_I"/>
</dbReference>
<dbReference type="SMART" id="SM00354">
    <property type="entry name" value="HTH_LACI"/>
    <property type="match status" value="1"/>
</dbReference>
<feature type="region of interest" description="Disordered" evidence="4">
    <location>
        <begin position="339"/>
        <end position="367"/>
    </location>
</feature>
<dbReference type="Proteomes" id="UP000307749">
    <property type="component" value="Unassembled WGS sequence"/>
</dbReference>
<dbReference type="Pfam" id="PF00356">
    <property type="entry name" value="LacI"/>
    <property type="match status" value="1"/>
</dbReference>
<feature type="domain" description="HTH lacI-type" evidence="5">
    <location>
        <begin position="5"/>
        <end position="59"/>
    </location>
</feature>
<gene>
    <name evidence="6" type="ORF">B1806_11800</name>
</gene>
<dbReference type="GO" id="GO:0003700">
    <property type="term" value="F:DNA-binding transcription factor activity"/>
    <property type="evidence" value="ECO:0007669"/>
    <property type="project" value="TreeGrafter"/>
</dbReference>
<dbReference type="SUPFAM" id="SSF53822">
    <property type="entry name" value="Periplasmic binding protein-like I"/>
    <property type="match status" value="1"/>
</dbReference>
<dbReference type="CDD" id="cd06295">
    <property type="entry name" value="PBP1_CelR"/>
    <property type="match status" value="1"/>
</dbReference>
<keyword evidence="3" id="KW-0804">Transcription</keyword>
<dbReference type="PANTHER" id="PTHR30146">
    <property type="entry name" value="LACI-RELATED TRANSCRIPTIONAL REPRESSOR"/>
    <property type="match status" value="1"/>
</dbReference>
<reference evidence="6 7" key="1">
    <citation type="submission" date="2017-02" db="EMBL/GenBank/DDBJ databases">
        <title>Whole genome sequencing of Metallibacterium scheffleri DSM 24874 (T).</title>
        <authorList>
            <person name="Kumar S."/>
            <person name="Patil P."/>
            <person name="Patil P.B."/>
        </authorList>
    </citation>
    <scope>NUCLEOTIDE SEQUENCE [LARGE SCALE GENOMIC DNA]</scope>
    <source>
        <strain evidence="6 7">DSM 24874</strain>
    </source>
</reference>
<evidence type="ECO:0000256" key="2">
    <source>
        <dbReference type="ARBA" id="ARBA00023125"/>
    </source>
</evidence>
<dbReference type="Gene3D" id="1.10.260.40">
    <property type="entry name" value="lambda repressor-like DNA-binding domains"/>
    <property type="match status" value="1"/>
</dbReference>
<dbReference type="Gene3D" id="3.40.50.2300">
    <property type="match status" value="2"/>
</dbReference>
<organism evidence="6 7">
    <name type="scientific">Metallibacterium scheffleri</name>
    <dbReference type="NCBI Taxonomy" id="993689"/>
    <lineage>
        <taxon>Bacteria</taxon>
        <taxon>Pseudomonadati</taxon>
        <taxon>Pseudomonadota</taxon>
        <taxon>Gammaproteobacteria</taxon>
        <taxon>Lysobacterales</taxon>
        <taxon>Rhodanobacteraceae</taxon>
        <taxon>Metallibacterium</taxon>
    </lineage>
</organism>
<evidence type="ECO:0000256" key="3">
    <source>
        <dbReference type="ARBA" id="ARBA00023163"/>
    </source>
</evidence>
<sequence length="367" mass="39847">MKGKPNSLDIAHLAGVSQATVSRALRGHASVNRATRERILQVARQLNYTVDKNASNLRTQQSGTLALLLFEDPTIDESNINPFFLSMLGSITRACAQRGYDLLISFQQLSRDWHADYEDCHKADGLILLGYGDYLDYRSRLEALVAQGTHFVRWGAVLADQPGLSIGGDNHAGGLAATRHLLAQGRRRIGFLGHASLHAPEFLERHQGYAAALREAGLTPDPLLQADAISTEGAGYEAASLVLERGARCDALFAASDLIAIGAMRALFARGLRVPEDVAVVGYDDIPMAQSTHPPLTTVQQDTRHAGELLVDTLLRMVREEDVQSIKLPPRLMVRQSCGAAQQPARTPATVTPLPAGARRARRQARS</sequence>
<dbReference type="AlphaFoldDB" id="A0A4V3UT44"/>
<dbReference type="SUPFAM" id="SSF47413">
    <property type="entry name" value="lambda repressor-like DNA-binding domains"/>
    <property type="match status" value="1"/>
</dbReference>
<dbReference type="InterPro" id="IPR000843">
    <property type="entry name" value="HTH_LacI"/>
</dbReference>
<evidence type="ECO:0000259" key="5">
    <source>
        <dbReference type="PROSITE" id="PS50932"/>
    </source>
</evidence>
<protein>
    <submittedName>
        <fullName evidence="6">LacI family transcriptional regulator</fullName>
    </submittedName>
</protein>
<keyword evidence="7" id="KW-1185">Reference proteome</keyword>
<dbReference type="Pfam" id="PF13377">
    <property type="entry name" value="Peripla_BP_3"/>
    <property type="match status" value="1"/>
</dbReference>
<dbReference type="STRING" id="993689.GCA_002077135_01748"/>
<dbReference type="InterPro" id="IPR046335">
    <property type="entry name" value="LacI/GalR-like_sensor"/>
</dbReference>
<evidence type="ECO:0000256" key="4">
    <source>
        <dbReference type="SAM" id="MobiDB-lite"/>
    </source>
</evidence>
<dbReference type="EMBL" id="MWQO01000041">
    <property type="protein sequence ID" value="THD09261.1"/>
    <property type="molecule type" value="Genomic_DNA"/>
</dbReference>
<dbReference type="InterPro" id="IPR010982">
    <property type="entry name" value="Lambda_DNA-bd_dom_sf"/>
</dbReference>
<dbReference type="GO" id="GO:0000976">
    <property type="term" value="F:transcription cis-regulatory region binding"/>
    <property type="evidence" value="ECO:0007669"/>
    <property type="project" value="TreeGrafter"/>
</dbReference>
<evidence type="ECO:0000313" key="7">
    <source>
        <dbReference type="Proteomes" id="UP000307749"/>
    </source>
</evidence>
<keyword evidence="1" id="KW-0805">Transcription regulation</keyword>
<name>A0A4V3UT44_9GAMM</name>
<dbReference type="OrthoDB" id="5681588at2"/>
<evidence type="ECO:0000313" key="6">
    <source>
        <dbReference type="EMBL" id="THD09261.1"/>
    </source>
</evidence>
<comment type="caution">
    <text evidence="6">The sequence shown here is derived from an EMBL/GenBank/DDBJ whole genome shotgun (WGS) entry which is preliminary data.</text>
</comment>
<dbReference type="CDD" id="cd01392">
    <property type="entry name" value="HTH_LacI"/>
    <property type="match status" value="1"/>
</dbReference>
<dbReference type="PANTHER" id="PTHR30146:SF120">
    <property type="entry name" value="ALANINE RACEMASE"/>
    <property type="match status" value="1"/>
</dbReference>
<dbReference type="PROSITE" id="PS50932">
    <property type="entry name" value="HTH_LACI_2"/>
    <property type="match status" value="1"/>
</dbReference>
<evidence type="ECO:0000256" key="1">
    <source>
        <dbReference type="ARBA" id="ARBA00023015"/>
    </source>
</evidence>
<keyword evidence="2" id="KW-0238">DNA-binding</keyword>
<proteinExistence type="predicted"/>
<accession>A0A4V3UT44</accession>